<keyword evidence="1" id="KW-1133">Transmembrane helix</keyword>
<accession>E3ITU6</accession>
<reference evidence="2 3" key="1">
    <citation type="submission" date="2010-10" db="EMBL/GenBank/DDBJ databases">
        <title>Complete sequence of Frankia sp. EuI1c.</title>
        <authorList>
            <consortium name="US DOE Joint Genome Institute"/>
            <person name="Lucas S."/>
            <person name="Copeland A."/>
            <person name="Lapidus A."/>
            <person name="Cheng J.-F."/>
            <person name="Bruce D."/>
            <person name="Goodwin L."/>
            <person name="Pitluck S."/>
            <person name="Chertkov O."/>
            <person name="Detter J.C."/>
            <person name="Han C."/>
            <person name="Tapia R."/>
            <person name="Land M."/>
            <person name="Hauser L."/>
            <person name="Jeffries C."/>
            <person name="Kyrpides N."/>
            <person name="Ivanova N."/>
            <person name="Mikhailova N."/>
            <person name="Beauchemin N."/>
            <person name="Sen A."/>
            <person name="Sur S.A."/>
            <person name="Gtari M."/>
            <person name="Wall L."/>
            <person name="Tisa L."/>
            <person name="Woyke T."/>
        </authorList>
    </citation>
    <scope>NUCLEOTIDE SEQUENCE [LARGE SCALE GENOMIC DNA]</scope>
    <source>
        <strain evidence="3">DSM 45817 / CECT 9037 / EuI1c</strain>
    </source>
</reference>
<dbReference type="AlphaFoldDB" id="E3ITU6"/>
<keyword evidence="3" id="KW-1185">Reference proteome</keyword>
<proteinExistence type="predicted"/>
<sequence length="67" mass="7686">MADTRVYTRTSLGTIIYLVIGLIITISQGYWHIDRWDGHFTGSLLTAIAATLLWPISLFYTFILTHR</sequence>
<dbReference type="RefSeq" id="WP_013423112.1">
    <property type="nucleotide sequence ID" value="NC_014666.1"/>
</dbReference>
<protein>
    <submittedName>
        <fullName evidence="2">Uncharacterized protein</fullName>
    </submittedName>
</protein>
<gene>
    <name evidence="2" type="ordered locus">FraEuI1c_1943</name>
</gene>
<evidence type="ECO:0000256" key="1">
    <source>
        <dbReference type="SAM" id="Phobius"/>
    </source>
</evidence>
<dbReference type="Proteomes" id="UP000002484">
    <property type="component" value="Chromosome"/>
</dbReference>
<keyword evidence="1" id="KW-0472">Membrane</keyword>
<dbReference type="KEGG" id="fri:FraEuI1c_1943"/>
<organism evidence="2 3">
    <name type="scientific">Pseudofrankia inefficax (strain DSM 45817 / CECT 9037 / DDB 130130 / EuI1c)</name>
    <name type="common">Frankia inefficax</name>
    <dbReference type="NCBI Taxonomy" id="298654"/>
    <lineage>
        <taxon>Bacteria</taxon>
        <taxon>Bacillati</taxon>
        <taxon>Actinomycetota</taxon>
        <taxon>Actinomycetes</taxon>
        <taxon>Frankiales</taxon>
        <taxon>Frankiaceae</taxon>
        <taxon>Pseudofrankia</taxon>
    </lineage>
</organism>
<keyword evidence="1" id="KW-0812">Transmembrane</keyword>
<evidence type="ECO:0000313" key="2">
    <source>
        <dbReference type="EMBL" id="ADP79993.1"/>
    </source>
</evidence>
<dbReference type="HOGENOM" id="CLU_2769820_0_0_11"/>
<evidence type="ECO:0000313" key="3">
    <source>
        <dbReference type="Proteomes" id="UP000002484"/>
    </source>
</evidence>
<feature type="transmembrane region" description="Helical" evidence="1">
    <location>
        <begin position="43"/>
        <end position="64"/>
    </location>
</feature>
<feature type="transmembrane region" description="Helical" evidence="1">
    <location>
        <begin position="12"/>
        <end position="31"/>
    </location>
</feature>
<dbReference type="OrthoDB" id="3215155at2"/>
<name>E3ITU6_PSEI1</name>
<dbReference type="EMBL" id="CP002299">
    <property type="protein sequence ID" value="ADP79993.1"/>
    <property type="molecule type" value="Genomic_DNA"/>
</dbReference>
<dbReference type="InParanoid" id="E3ITU6"/>